<dbReference type="Pfam" id="PF00515">
    <property type="entry name" value="TPR_1"/>
    <property type="match status" value="1"/>
</dbReference>
<dbReference type="SMART" id="SM00028">
    <property type="entry name" value="TPR"/>
    <property type="match status" value="3"/>
</dbReference>
<evidence type="ECO:0000313" key="3">
    <source>
        <dbReference type="Proteomes" id="UP000288805"/>
    </source>
</evidence>
<protein>
    <submittedName>
        <fullName evidence="2">Inactive TPR repeat-containing thioredoxin TTL3</fullName>
    </submittedName>
</protein>
<dbReference type="InterPro" id="IPR011990">
    <property type="entry name" value="TPR-like_helical_dom_sf"/>
</dbReference>
<dbReference type="PANTHER" id="PTHR46050:SF29">
    <property type="entry name" value="TPR REPEAT-CONTAINING THIOREDOXIN TTL4"/>
    <property type="match status" value="1"/>
</dbReference>
<evidence type="ECO:0000259" key="1">
    <source>
        <dbReference type="Pfam" id="PF00085"/>
    </source>
</evidence>
<dbReference type="InterPro" id="IPR013766">
    <property type="entry name" value="Thioredoxin_domain"/>
</dbReference>
<dbReference type="InterPro" id="IPR044534">
    <property type="entry name" value="TTL1-4"/>
</dbReference>
<dbReference type="CDD" id="cd02947">
    <property type="entry name" value="TRX_family"/>
    <property type="match status" value="1"/>
</dbReference>
<dbReference type="InterPro" id="IPR019734">
    <property type="entry name" value="TPR_rpt"/>
</dbReference>
<sequence length="414" mass="46115">MAHWPFNSMKSAFQQLNNTNGELHAGTCRKDYQLAMVVTSLLNQEQWNGRRAVGSKEEGSLLVFGRLEEHFQKLLSLEKHLNQCADSQKIGDWKSAPRECDAAIAGGADFSPQLISCRAEALLKLHQIEDADSCLSSIPKFEHYSPSCSTKFFGVIVEAYVLYVRAQVEMALEVAVAEKAGLIDYNNVEVAKLLNNVKLVARVRARGNELFSSGRFSKACLACGEGLKYDTSNSVLYCNRAVCWSKLGLWEKSVEDCNNALKIQPNYTKALLRRAVSNGKLGRWAEVVKDYEVLRKELPGYIKVVESLSQAQVALSKSWEEETYSVKFGGEVEEVSGVDQFKAAISSLGVSVVHFKVASNYQCEQVSPIMDKLCVQYQSIKFFKVDVEENPTVAKAESIKSVPTFKIYKNGDKI</sequence>
<dbReference type="PANTHER" id="PTHR46050">
    <property type="entry name" value="TPR REPEAT-CONTAINING THIOREDOXIN"/>
    <property type="match status" value="1"/>
</dbReference>
<dbReference type="SUPFAM" id="SSF52833">
    <property type="entry name" value="Thioredoxin-like"/>
    <property type="match status" value="1"/>
</dbReference>
<accession>A0A438ITA0</accession>
<dbReference type="Proteomes" id="UP000288805">
    <property type="component" value="Unassembled WGS sequence"/>
</dbReference>
<dbReference type="AlphaFoldDB" id="A0A438ITA0"/>
<comment type="caution">
    <text evidence="2">The sequence shown here is derived from an EMBL/GenBank/DDBJ whole genome shotgun (WGS) entry which is preliminary data.</text>
</comment>
<proteinExistence type="predicted"/>
<dbReference type="GO" id="GO:0006950">
    <property type="term" value="P:response to stress"/>
    <property type="evidence" value="ECO:0007669"/>
    <property type="project" value="UniProtKB-ARBA"/>
</dbReference>
<dbReference type="Gene3D" id="1.25.40.10">
    <property type="entry name" value="Tetratricopeptide repeat domain"/>
    <property type="match status" value="1"/>
</dbReference>
<dbReference type="Pfam" id="PF00085">
    <property type="entry name" value="Thioredoxin"/>
    <property type="match status" value="1"/>
</dbReference>
<dbReference type="InterPro" id="IPR036249">
    <property type="entry name" value="Thioredoxin-like_sf"/>
</dbReference>
<dbReference type="EMBL" id="QGNW01000084">
    <property type="protein sequence ID" value="RVW99951.1"/>
    <property type="molecule type" value="Genomic_DNA"/>
</dbReference>
<name>A0A438ITA0_VITVI</name>
<dbReference type="Gene3D" id="3.40.30.10">
    <property type="entry name" value="Glutaredoxin"/>
    <property type="match status" value="1"/>
</dbReference>
<evidence type="ECO:0000313" key="2">
    <source>
        <dbReference type="EMBL" id="RVW99951.1"/>
    </source>
</evidence>
<gene>
    <name evidence="2" type="primary">TTL3_0</name>
    <name evidence="2" type="ORF">CK203_024812</name>
</gene>
<reference evidence="2 3" key="1">
    <citation type="journal article" date="2018" name="PLoS Genet.">
        <title>Population sequencing reveals clonal diversity and ancestral inbreeding in the grapevine cultivar Chardonnay.</title>
        <authorList>
            <person name="Roach M.J."/>
            <person name="Johnson D.L."/>
            <person name="Bohlmann J."/>
            <person name="van Vuuren H.J."/>
            <person name="Jones S.J."/>
            <person name="Pretorius I.S."/>
            <person name="Schmidt S.A."/>
            <person name="Borneman A.R."/>
        </authorList>
    </citation>
    <scope>NUCLEOTIDE SEQUENCE [LARGE SCALE GENOMIC DNA]</scope>
    <source>
        <strain evidence="3">cv. Chardonnay</strain>
        <tissue evidence="2">Leaf</tissue>
    </source>
</reference>
<organism evidence="2 3">
    <name type="scientific">Vitis vinifera</name>
    <name type="common">Grape</name>
    <dbReference type="NCBI Taxonomy" id="29760"/>
    <lineage>
        <taxon>Eukaryota</taxon>
        <taxon>Viridiplantae</taxon>
        <taxon>Streptophyta</taxon>
        <taxon>Embryophyta</taxon>
        <taxon>Tracheophyta</taxon>
        <taxon>Spermatophyta</taxon>
        <taxon>Magnoliopsida</taxon>
        <taxon>eudicotyledons</taxon>
        <taxon>Gunneridae</taxon>
        <taxon>Pentapetalae</taxon>
        <taxon>rosids</taxon>
        <taxon>Vitales</taxon>
        <taxon>Vitaceae</taxon>
        <taxon>Viteae</taxon>
        <taxon>Vitis</taxon>
    </lineage>
</organism>
<feature type="domain" description="Thioredoxin" evidence="1">
    <location>
        <begin position="339"/>
        <end position="413"/>
    </location>
</feature>